<protein>
    <submittedName>
        <fullName evidence="1">Uncharacterized protein</fullName>
    </submittedName>
</protein>
<keyword evidence="2" id="KW-1185">Reference proteome</keyword>
<dbReference type="Proteomes" id="UP000821845">
    <property type="component" value="Chromosome 4"/>
</dbReference>
<reference evidence="1" key="1">
    <citation type="submission" date="2020-05" db="EMBL/GenBank/DDBJ databases">
        <title>Large-scale comparative analyses of tick genomes elucidate their genetic diversity and vector capacities.</title>
        <authorList>
            <person name="Jia N."/>
            <person name="Wang J."/>
            <person name="Shi W."/>
            <person name="Du L."/>
            <person name="Sun Y."/>
            <person name="Zhan W."/>
            <person name="Jiang J."/>
            <person name="Wang Q."/>
            <person name="Zhang B."/>
            <person name="Ji P."/>
            <person name="Sakyi L.B."/>
            <person name="Cui X."/>
            <person name="Yuan T."/>
            <person name="Jiang B."/>
            <person name="Yang W."/>
            <person name="Lam T.T.-Y."/>
            <person name="Chang Q."/>
            <person name="Ding S."/>
            <person name="Wang X."/>
            <person name="Zhu J."/>
            <person name="Ruan X."/>
            <person name="Zhao L."/>
            <person name="Wei J."/>
            <person name="Que T."/>
            <person name="Du C."/>
            <person name="Cheng J."/>
            <person name="Dai P."/>
            <person name="Han X."/>
            <person name="Huang E."/>
            <person name="Gao Y."/>
            <person name="Liu J."/>
            <person name="Shao H."/>
            <person name="Ye R."/>
            <person name="Li L."/>
            <person name="Wei W."/>
            <person name="Wang X."/>
            <person name="Wang C."/>
            <person name="Yang T."/>
            <person name="Huo Q."/>
            <person name="Li W."/>
            <person name="Guo W."/>
            <person name="Chen H."/>
            <person name="Zhou L."/>
            <person name="Ni X."/>
            <person name="Tian J."/>
            <person name="Zhou Y."/>
            <person name="Sheng Y."/>
            <person name="Liu T."/>
            <person name="Pan Y."/>
            <person name="Xia L."/>
            <person name="Li J."/>
            <person name="Zhao F."/>
            <person name="Cao W."/>
        </authorList>
    </citation>
    <scope>NUCLEOTIDE SEQUENCE</scope>
    <source>
        <strain evidence="1">Hyas-2018</strain>
    </source>
</reference>
<proteinExistence type="predicted"/>
<accession>A0ACB7SEM8</accession>
<gene>
    <name evidence="1" type="ORF">HPB50_007171</name>
</gene>
<evidence type="ECO:0000313" key="1">
    <source>
        <dbReference type="EMBL" id="KAH6932532.1"/>
    </source>
</evidence>
<name>A0ACB7SEM8_HYAAI</name>
<comment type="caution">
    <text evidence="1">The sequence shown here is derived from an EMBL/GenBank/DDBJ whole genome shotgun (WGS) entry which is preliminary data.</text>
</comment>
<dbReference type="EMBL" id="CM023484">
    <property type="protein sequence ID" value="KAH6932532.1"/>
    <property type="molecule type" value="Genomic_DNA"/>
</dbReference>
<organism evidence="1 2">
    <name type="scientific">Hyalomma asiaticum</name>
    <name type="common">Tick</name>
    <dbReference type="NCBI Taxonomy" id="266040"/>
    <lineage>
        <taxon>Eukaryota</taxon>
        <taxon>Metazoa</taxon>
        <taxon>Ecdysozoa</taxon>
        <taxon>Arthropoda</taxon>
        <taxon>Chelicerata</taxon>
        <taxon>Arachnida</taxon>
        <taxon>Acari</taxon>
        <taxon>Parasitiformes</taxon>
        <taxon>Ixodida</taxon>
        <taxon>Ixodoidea</taxon>
        <taxon>Ixodidae</taxon>
        <taxon>Hyalomminae</taxon>
        <taxon>Hyalomma</taxon>
    </lineage>
</organism>
<evidence type="ECO:0000313" key="2">
    <source>
        <dbReference type="Proteomes" id="UP000821845"/>
    </source>
</evidence>
<sequence>MDVTVEGHTITAEEFQAGHWTPVLYKAYASRPASLAKPLGYPIATSEANPDAKNAERVAAAATGGGKTPVRLPPVTKDARLAAQRSKQLPPLPPNAIRVVVRPRGEIRLREVPTPRLIKAVQAALRIALPEDFCLRIHPTNNTFTAATTHSPTAETLKTLTSLTVCGHPYQCVAYVAPPPGAMRGVISNACDDETPAQLYQDLVRRNPQYTILAARRMGKTHSILITFDAIRMSVPIADSLVIVMTYAQARRLISVPVAARIIHPKGLLAHPSAFWRNLRQPRKQTKQPQTQQREPVAHVDNFPRLSPGPTQPTQHKQAWTVPLNQAWGPLPTSTKHASSLTTTSTLQGDLAKSREEAAAAKAEAQAARAEAAALREYIAKLEAQISTLATGLPAPPTPTPNASQPPSPNPPTAPVLPNHLSPDIYANSLELDADAELPQQSSFTDRYNDLEFQLNSLSSRLPNRDLAPSRRKKPKATDGQGSSAIPVADHDPLPGATAPPLIDSHDGSSKP</sequence>